<feature type="chain" id="PRO_5043574090" description="Thioredoxin domain-containing protein" evidence="2">
    <location>
        <begin position="23"/>
        <end position="414"/>
    </location>
</feature>
<proteinExistence type="predicted"/>
<dbReference type="AlphaFoldDB" id="A0AAV5W129"/>
<dbReference type="GO" id="GO:0003756">
    <property type="term" value="F:protein disulfide isomerase activity"/>
    <property type="evidence" value="ECO:0007669"/>
    <property type="project" value="TreeGrafter"/>
</dbReference>
<feature type="domain" description="Thioredoxin" evidence="3">
    <location>
        <begin position="6"/>
        <end position="133"/>
    </location>
</feature>
<feature type="non-terminal residue" evidence="4">
    <location>
        <position position="1"/>
    </location>
</feature>
<accession>A0AAV5W129</accession>
<name>A0AAV5W129_9BILA</name>
<dbReference type="GO" id="GO:0005793">
    <property type="term" value="C:endoplasmic reticulum-Golgi intermediate compartment"/>
    <property type="evidence" value="ECO:0007669"/>
    <property type="project" value="TreeGrafter"/>
</dbReference>
<feature type="compositionally biased region" description="Basic and acidic residues" evidence="1">
    <location>
        <begin position="366"/>
        <end position="379"/>
    </location>
</feature>
<evidence type="ECO:0000259" key="3">
    <source>
        <dbReference type="PROSITE" id="PS51352"/>
    </source>
</evidence>
<dbReference type="GO" id="GO:0006457">
    <property type="term" value="P:protein folding"/>
    <property type="evidence" value="ECO:0007669"/>
    <property type="project" value="TreeGrafter"/>
</dbReference>
<dbReference type="Gene3D" id="3.40.30.10">
    <property type="entry name" value="Glutaredoxin"/>
    <property type="match status" value="3"/>
</dbReference>
<keyword evidence="5" id="KW-1185">Reference proteome</keyword>
<dbReference type="SUPFAM" id="SSF52833">
    <property type="entry name" value="Thioredoxin-like"/>
    <property type="match status" value="3"/>
</dbReference>
<feature type="region of interest" description="Disordered" evidence="1">
    <location>
        <begin position="362"/>
        <end position="414"/>
    </location>
</feature>
<dbReference type="InterPro" id="IPR036249">
    <property type="entry name" value="Thioredoxin-like_sf"/>
</dbReference>
<dbReference type="Proteomes" id="UP001432322">
    <property type="component" value="Unassembled WGS sequence"/>
</dbReference>
<reference evidence="4" key="1">
    <citation type="submission" date="2023-10" db="EMBL/GenBank/DDBJ databases">
        <title>Genome assembly of Pristionchus species.</title>
        <authorList>
            <person name="Yoshida K."/>
            <person name="Sommer R.J."/>
        </authorList>
    </citation>
    <scope>NUCLEOTIDE SEQUENCE</scope>
    <source>
        <strain evidence="4">RS5133</strain>
    </source>
</reference>
<dbReference type="PANTHER" id="PTHR46295:SF4">
    <property type="entry name" value="ENDOPLASMIC RETICULUM RESIDENT PROTEIN 44.2"/>
    <property type="match status" value="1"/>
</dbReference>
<dbReference type="PANTHER" id="PTHR46295">
    <property type="entry name" value="ENDOPLASMIC RETICULUM RESIDENT PROTEIN 44"/>
    <property type="match status" value="1"/>
</dbReference>
<dbReference type="Pfam" id="PF00085">
    <property type="entry name" value="Thioredoxin"/>
    <property type="match status" value="1"/>
</dbReference>
<protein>
    <recommendedName>
        <fullName evidence="3">Thioredoxin domain-containing protein</fullName>
    </recommendedName>
</protein>
<gene>
    <name evidence="4" type="ORF">PFISCL1PPCAC_14916</name>
</gene>
<evidence type="ECO:0000313" key="4">
    <source>
        <dbReference type="EMBL" id="GMT23619.1"/>
    </source>
</evidence>
<comment type="caution">
    <text evidence="4">The sequence shown here is derived from an EMBL/GenBank/DDBJ whole genome shotgun (WGS) entry which is preliminary data.</text>
</comment>
<dbReference type="EMBL" id="BTSY01000004">
    <property type="protein sequence ID" value="GMT23619.1"/>
    <property type="molecule type" value="Genomic_DNA"/>
</dbReference>
<dbReference type="Pfam" id="PF13848">
    <property type="entry name" value="Thioredoxin_6"/>
    <property type="match status" value="1"/>
</dbReference>
<dbReference type="PROSITE" id="PS51352">
    <property type="entry name" value="THIOREDOXIN_2"/>
    <property type="match status" value="1"/>
</dbReference>
<dbReference type="InterPro" id="IPR013766">
    <property type="entry name" value="Thioredoxin_domain"/>
</dbReference>
<sequence length="414" mass="47215">FRMGWVVVLSLLLSLWGSTVDAEAQYLSMDNHEKIINDHQVVFVAFCADWCPFSRRLKPIFEEAGKKFKEDHPDQSAVFGIVDSQQHPALNDKYFVNKYPTMKVFVNGELVTKEYRSTRSVEALTDFVKQQLQTAMQEFSSEDHLNSNLDRSKRNVVARFANTASVGYTNLKKMSSILKEECKFYIGNGGGSGDSIVFLDPDSKDEQKYTGDLTNYDFLKQWLTDKCIPLVREVTFENVEELTEEGLPFLIYFRDTNKKEDDKFFVDQVVRELGDQKASVNALLADGLKFAHPLRHLGKTSKDLPVLAIDSFQHMFLFPDMNQLSVPGKLRQFIMDLHSGKLHKEFHENMDQKMIDLAKFNAENPPEGHEHGGAKDGEARPPGVKPHHTSPPPSVFKELKPSNKRYSILSKTEL</sequence>
<evidence type="ECO:0000256" key="2">
    <source>
        <dbReference type="SAM" id="SignalP"/>
    </source>
</evidence>
<feature type="signal peptide" evidence="2">
    <location>
        <begin position="1"/>
        <end position="22"/>
    </location>
</feature>
<dbReference type="GO" id="GO:0005789">
    <property type="term" value="C:endoplasmic reticulum membrane"/>
    <property type="evidence" value="ECO:0007669"/>
    <property type="project" value="TreeGrafter"/>
</dbReference>
<evidence type="ECO:0000313" key="5">
    <source>
        <dbReference type="Proteomes" id="UP001432322"/>
    </source>
</evidence>
<organism evidence="4 5">
    <name type="scientific">Pristionchus fissidentatus</name>
    <dbReference type="NCBI Taxonomy" id="1538716"/>
    <lineage>
        <taxon>Eukaryota</taxon>
        <taxon>Metazoa</taxon>
        <taxon>Ecdysozoa</taxon>
        <taxon>Nematoda</taxon>
        <taxon>Chromadorea</taxon>
        <taxon>Rhabditida</taxon>
        <taxon>Rhabditina</taxon>
        <taxon>Diplogasteromorpha</taxon>
        <taxon>Diplogasteroidea</taxon>
        <taxon>Neodiplogasteridae</taxon>
        <taxon>Pristionchus</taxon>
    </lineage>
</organism>
<keyword evidence="2" id="KW-0732">Signal</keyword>
<evidence type="ECO:0000256" key="1">
    <source>
        <dbReference type="SAM" id="MobiDB-lite"/>
    </source>
</evidence>
<dbReference type="InterPro" id="IPR052643">
    <property type="entry name" value="ERP44"/>
</dbReference>